<accession>A0ABR0JW98</accession>
<protein>
    <recommendedName>
        <fullName evidence="2">Azaphilone pigments biosynthesis cluster protein L N-terminal domain-containing protein</fullName>
    </recommendedName>
</protein>
<organism evidence="3 4">
    <name type="scientific">Lithohypha guttulata</name>
    <dbReference type="NCBI Taxonomy" id="1690604"/>
    <lineage>
        <taxon>Eukaryota</taxon>
        <taxon>Fungi</taxon>
        <taxon>Dikarya</taxon>
        <taxon>Ascomycota</taxon>
        <taxon>Pezizomycotina</taxon>
        <taxon>Eurotiomycetes</taxon>
        <taxon>Chaetothyriomycetidae</taxon>
        <taxon>Chaetothyriales</taxon>
        <taxon>Trichomeriaceae</taxon>
        <taxon>Lithohypha</taxon>
    </lineage>
</organism>
<keyword evidence="1" id="KW-0175">Coiled coil</keyword>
<dbReference type="InterPro" id="IPR031348">
    <property type="entry name" value="PigL_N"/>
</dbReference>
<comment type="caution">
    <text evidence="3">The sequence shown here is derived from an EMBL/GenBank/DDBJ whole genome shotgun (WGS) entry which is preliminary data.</text>
</comment>
<evidence type="ECO:0000256" key="1">
    <source>
        <dbReference type="SAM" id="Coils"/>
    </source>
</evidence>
<keyword evidence="4" id="KW-1185">Reference proteome</keyword>
<feature type="coiled-coil region" evidence="1">
    <location>
        <begin position="207"/>
        <end position="234"/>
    </location>
</feature>
<dbReference type="EMBL" id="JAVRRG010000230">
    <property type="protein sequence ID" value="KAK5077368.1"/>
    <property type="molecule type" value="Genomic_DNA"/>
</dbReference>
<evidence type="ECO:0000259" key="2">
    <source>
        <dbReference type="Pfam" id="PF17111"/>
    </source>
</evidence>
<gene>
    <name evidence="3" type="ORF">LTR24_009713</name>
</gene>
<proteinExistence type="predicted"/>
<sequence length="313" mass="34673">MPDPLSVTAGVVGIAAAAIHSIHKLKDCIKKISEAPETLRNITQDLSAVETVLERISSASEDSRLPDELKNLLINEKLKSVLKDCEKRCEKFQNTVDNWMKHSSNDKVFWWDKVRAGYFGEAKIKTFVAQLDAYKATITMALSTVTFISCYRQMQTTEQMQQALGPALKEREREIKLNEETARNQIAVVDQELEQLSVIGVVEEPADREAEQSKAELIAEVKEYRDLLDGLRDVSAAAAATTQQEGLRQKIGDLDLKKSRLLVGLVNVDTKGRTIEQEIVKVKAEDSSGAIGVIELKDPAAFQALWGTPSSSS</sequence>
<feature type="domain" description="Azaphilone pigments biosynthesis cluster protein L N-terminal" evidence="2">
    <location>
        <begin position="3"/>
        <end position="167"/>
    </location>
</feature>
<dbReference type="Pfam" id="PF17111">
    <property type="entry name" value="PigL_N"/>
    <property type="match status" value="1"/>
</dbReference>
<name>A0ABR0JW98_9EURO</name>
<reference evidence="3 4" key="1">
    <citation type="submission" date="2023-08" db="EMBL/GenBank/DDBJ databases">
        <title>Black Yeasts Isolated from many extreme environments.</title>
        <authorList>
            <person name="Coleine C."/>
            <person name="Stajich J.E."/>
            <person name="Selbmann L."/>
        </authorList>
    </citation>
    <scope>NUCLEOTIDE SEQUENCE [LARGE SCALE GENOMIC DNA]</scope>
    <source>
        <strain evidence="3 4">CCFEE 5885</strain>
    </source>
</reference>
<evidence type="ECO:0000313" key="4">
    <source>
        <dbReference type="Proteomes" id="UP001345013"/>
    </source>
</evidence>
<evidence type="ECO:0000313" key="3">
    <source>
        <dbReference type="EMBL" id="KAK5077368.1"/>
    </source>
</evidence>
<dbReference type="Proteomes" id="UP001345013">
    <property type="component" value="Unassembled WGS sequence"/>
</dbReference>